<dbReference type="InterPro" id="IPR042095">
    <property type="entry name" value="SUMF_sf"/>
</dbReference>
<dbReference type="InterPro" id="IPR016187">
    <property type="entry name" value="CTDL_fold"/>
</dbReference>
<comment type="caution">
    <text evidence="3">The sequence shown here is derived from an EMBL/GenBank/DDBJ whole genome shotgun (WGS) entry which is preliminary data.</text>
</comment>
<dbReference type="Gene3D" id="3.90.1580.10">
    <property type="entry name" value="paralog of FGE (formylglycine-generating enzyme)"/>
    <property type="match status" value="1"/>
</dbReference>
<feature type="coiled-coil region" evidence="1">
    <location>
        <begin position="152"/>
        <end position="179"/>
    </location>
</feature>
<dbReference type="InterPro" id="IPR005532">
    <property type="entry name" value="SUMF_dom"/>
</dbReference>
<keyword evidence="1" id="KW-0175">Coiled coil</keyword>
<dbReference type="PANTHER" id="PTHR23150:SF19">
    <property type="entry name" value="FORMYLGLYCINE-GENERATING ENZYME"/>
    <property type="match status" value="1"/>
</dbReference>
<gene>
    <name evidence="3" type="ORF">CP500_009285</name>
</gene>
<dbReference type="OrthoDB" id="569031at2"/>
<sequence length="570" mass="64262">MRRKYVSNCLICQTEYVEATVNFCSTCGWDLSQDNVYVLGELPDVFVQNQQSQLAGARRIWSSFLANQERLNQEKADLSSQLTEQLTKLQEQLAKSRNLRRQIKAKLEQVTAQLTQKEQETPALQAEIAKLAGERAELVAQLAQANLGISRLEQVTRERAELFVQLAQSDAELHKLKQEHLVLVAQLAAAKTENSRLQSELGTQLAAAHTEIARLQSDLATQLSQSQTENARRQSIARERDELAAQLAKAHTENSRLQVGLEQQLVQWELVVGNHREFSFPVVILDRQGRENSRQNGTAQALIQALPGGIMLEMVAIPGGKFWMGSPDTELERTAAESPVHQVTVSPFYLGRFPVTQAQWAAVAGLPKVVRDIKANPANFKGKDLPVESISWYDAVEFCARLTEYTKLPYRLPSEAEWEYACRAGTTTPFHFGETISPKFVNYDGNYTYGEGKKGEYRQKTIPVGSLKIANAFGLSDMHGNVWEWCSDIWHENYNGAPVDGSAWDDLDKNHLINLRQKLNDNDNHSRLLRGGSWCRNPWHCRSALRSWYLSAYRDDSFGFRVACVAARFP</sequence>
<feature type="domain" description="Sulfatase-modifying factor enzyme-like" evidence="2">
    <location>
        <begin position="313"/>
        <end position="563"/>
    </location>
</feature>
<protein>
    <submittedName>
        <fullName evidence="3">Sulphatase-modifying factor protein</fullName>
    </submittedName>
</protein>
<dbReference type="PANTHER" id="PTHR23150">
    <property type="entry name" value="SULFATASE MODIFYING FACTOR 1, 2"/>
    <property type="match status" value="1"/>
</dbReference>
<accession>A0A2G4F1W7</accession>
<dbReference type="GO" id="GO:0120147">
    <property type="term" value="F:formylglycine-generating oxidase activity"/>
    <property type="evidence" value="ECO:0007669"/>
    <property type="project" value="TreeGrafter"/>
</dbReference>
<dbReference type="InterPro" id="IPR051043">
    <property type="entry name" value="Sulfatase_Mod_Factor_Kinase"/>
</dbReference>
<evidence type="ECO:0000313" key="3">
    <source>
        <dbReference type="EMBL" id="PHX55742.1"/>
    </source>
</evidence>
<feature type="coiled-coil region" evidence="1">
    <location>
        <begin position="68"/>
        <end position="127"/>
    </location>
</feature>
<dbReference type="Proteomes" id="UP000226442">
    <property type="component" value="Unassembled WGS sequence"/>
</dbReference>
<organism evidence="3 4">
    <name type="scientific">Tychonema bourrellyi FEM_GT703</name>
    <dbReference type="NCBI Taxonomy" id="2040638"/>
    <lineage>
        <taxon>Bacteria</taxon>
        <taxon>Bacillati</taxon>
        <taxon>Cyanobacteriota</taxon>
        <taxon>Cyanophyceae</taxon>
        <taxon>Oscillatoriophycideae</taxon>
        <taxon>Oscillatoriales</taxon>
        <taxon>Microcoleaceae</taxon>
        <taxon>Tychonema</taxon>
    </lineage>
</organism>
<reference evidence="3" key="1">
    <citation type="submission" date="2017-10" db="EMBL/GenBank/DDBJ databases">
        <title>Draft genome sequence of the planktic cyanobacteria Tychonema bourrellyi isolated from alpine lentic freshwater.</title>
        <authorList>
            <person name="Tett A."/>
            <person name="Armanini F."/>
            <person name="Asnicar F."/>
            <person name="Boscaini A."/>
            <person name="Pasolli E."/>
            <person name="Zolfo M."/>
            <person name="Donati C."/>
            <person name="Salmaso N."/>
            <person name="Segata N."/>
        </authorList>
    </citation>
    <scope>NUCLEOTIDE SEQUENCE</scope>
    <source>
        <strain evidence="3">FEM_GT703</strain>
    </source>
</reference>
<evidence type="ECO:0000256" key="1">
    <source>
        <dbReference type="SAM" id="Coils"/>
    </source>
</evidence>
<name>A0A2G4F1W7_9CYAN</name>
<proteinExistence type="predicted"/>
<dbReference type="EMBL" id="NXIB02000043">
    <property type="protein sequence ID" value="PHX55742.1"/>
    <property type="molecule type" value="Genomic_DNA"/>
</dbReference>
<dbReference type="Pfam" id="PF03781">
    <property type="entry name" value="FGE-sulfatase"/>
    <property type="match status" value="1"/>
</dbReference>
<evidence type="ECO:0000313" key="4">
    <source>
        <dbReference type="Proteomes" id="UP000226442"/>
    </source>
</evidence>
<keyword evidence="4" id="KW-1185">Reference proteome</keyword>
<dbReference type="AlphaFoldDB" id="A0A2G4F1W7"/>
<evidence type="ECO:0000259" key="2">
    <source>
        <dbReference type="Pfam" id="PF03781"/>
    </source>
</evidence>
<dbReference type="SUPFAM" id="SSF56436">
    <property type="entry name" value="C-type lectin-like"/>
    <property type="match status" value="1"/>
</dbReference>